<dbReference type="GO" id="GO:0019843">
    <property type="term" value="F:rRNA binding"/>
    <property type="evidence" value="ECO:0007669"/>
    <property type="project" value="UniProtKB-KW"/>
</dbReference>
<organism evidence="12">
    <name type="scientific">freshwater metagenome</name>
    <dbReference type="NCBI Taxonomy" id="449393"/>
    <lineage>
        <taxon>unclassified sequences</taxon>
        <taxon>metagenomes</taxon>
        <taxon>ecological metagenomes</taxon>
    </lineage>
</organism>
<dbReference type="SUPFAM" id="SSF50447">
    <property type="entry name" value="Translation proteins"/>
    <property type="match status" value="1"/>
</dbReference>
<dbReference type="Gene3D" id="2.40.30.10">
    <property type="entry name" value="Translation factors"/>
    <property type="match status" value="1"/>
</dbReference>
<dbReference type="InterPro" id="IPR009000">
    <property type="entry name" value="Transl_B-barrel_sf"/>
</dbReference>
<dbReference type="AlphaFoldDB" id="A0A6J7UWC4"/>
<dbReference type="NCBIfam" id="TIGR03625">
    <property type="entry name" value="L3_bact"/>
    <property type="match status" value="1"/>
</dbReference>
<evidence type="ECO:0000256" key="6">
    <source>
        <dbReference type="SAM" id="MobiDB-lite"/>
    </source>
</evidence>
<dbReference type="GO" id="GO:0022625">
    <property type="term" value="C:cytosolic large ribosomal subunit"/>
    <property type="evidence" value="ECO:0007669"/>
    <property type="project" value="TreeGrafter"/>
</dbReference>
<evidence type="ECO:0000256" key="3">
    <source>
        <dbReference type="ARBA" id="ARBA00022884"/>
    </source>
</evidence>
<evidence type="ECO:0000313" key="8">
    <source>
        <dbReference type="EMBL" id="CAB4845265.1"/>
    </source>
</evidence>
<evidence type="ECO:0000256" key="1">
    <source>
        <dbReference type="ARBA" id="ARBA00006540"/>
    </source>
</evidence>
<dbReference type="PANTHER" id="PTHR11229">
    <property type="entry name" value="50S RIBOSOMAL PROTEIN L3"/>
    <property type="match status" value="1"/>
</dbReference>
<sequence length="238" mass="24769">MTNPGSVTTQSQGSAIKGILGKKLGMTQVFDANNKMVPVTVVEAGPCVVTQVRTPEVDGYSAVQIAFGAIDPKKISKPLTGHYAKAGVTPRRSVVELRTSNAGSYTVGQEINADVFEAGEIVDATGTSTGKGTAGVMKRHGFGGLSSSHGVDRKHRMPGSIGACSTPGRVFSGMRMAGRMGNERVTTQNLLVHSVDMEKGLLLIKGSIPGPDGQLVFIRSAAKKAIFEVISDTVKVGA</sequence>
<dbReference type="PROSITE" id="PS00474">
    <property type="entry name" value="RIBOSOMAL_L3"/>
    <property type="match status" value="1"/>
</dbReference>
<dbReference type="FunFam" id="3.30.160.810:FF:000001">
    <property type="entry name" value="50S ribosomal protein L3"/>
    <property type="match status" value="1"/>
</dbReference>
<dbReference type="PANTHER" id="PTHR11229:SF16">
    <property type="entry name" value="LARGE RIBOSOMAL SUBUNIT PROTEIN UL3C"/>
    <property type="match status" value="1"/>
</dbReference>
<keyword evidence="5" id="KW-0687">Ribonucleoprotein</keyword>
<dbReference type="EMBL" id="CAFBQK010000001">
    <property type="protein sequence ID" value="CAB5045426.1"/>
    <property type="molecule type" value="Genomic_DNA"/>
</dbReference>
<evidence type="ECO:0000313" key="11">
    <source>
        <dbReference type="EMBL" id="CAB5045426.1"/>
    </source>
</evidence>
<name>A0A6J7UWC4_9ZZZZ</name>
<dbReference type="InterPro" id="IPR000597">
    <property type="entry name" value="Ribosomal_uL3"/>
</dbReference>
<dbReference type="EMBL" id="CAEZZR010000033">
    <property type="protein sequence ID" value="CAB4769984.1"/>
    <property type="molecule type" value="Genomic_DNA"/>
</dbReference>
<keyword evidence="3" id="KW-0694">RNA-binding</keyword>
<keyword evidence="2" id="KW-0699">rRNA-binding</keyword>
<evidence type="ECO:0000313" key="9">
    <source>
        <dbReference type="EMBL" id="CAB4914977.1"/>
    </source>
</evidence>
<dbReference type="EMBL" id="CAFBMY010000002">
    <property type="protein sequence ID" value="CAB4914977.1"/>
    <property type="molecule type" value="Genomic_DNA"/>
</dbReference>
<evidence type="ECO:0000313" key="10">
    <source>
        <dbReference type="EMBL" id="CAB4970045.1"/>
    </source>
</evidence>
<dbReference type="EMBL" id="CAFAZX010000099">
    <property type="protein sequence ID" value="CAB4845265.1"/>
    <property type="molecule type" value="Genomic_DNA"/>
</dbReference>
<dbReference type="GO" id="GO:0003735">
    <property type="term" value="F:structural constituent of ribosome"/>
    <property type="evidence" value="ECO:0007669"/>
    <property type="project" value="InterPro"/>
</dbReference>
<gene>
    <name evidence="7" type="ORF">UFOPK2907_00496</name>
    <name evidence="8" type="ORF">UFOPK3241_01307</name>
    <name evidence="9" type="ORF">UFOPK3707_00029</name>
    <name evidence="10" type="ORF">UFOPK3937_00022</name>
    <name evidence="11" type="ORF">UFOPK4265_00022</name>
    <name evidence="12" type="ORF">UFOPK4401_00048</name>
</gene>
<feature type="region of interest" description="Disordered" evidence="6">
    <location>
        <begin position="145"/>
        <end position="164"/>
    </location>
</feature>
<dbReference type="Gene3D" id="3.30.160.810">
    <property type="match status" value="1"/>
</dbReference>
<dbReference type="EMBL" id="CAFBOJ010000001">
    <property type="protein sequence ID" value="CAB4970045.1"/>
    <property type="molecule type" value="Genomic_DNA"/>
</dbReference>
<dbReference type="InterPro" id="IPR019926">
    <property type="entry name" value="Ribosomal_uL3_CS"/>
</dbReference>
<evidence type="ECO:0000313" key="7">
    <source>
        <dbReference type="EMBL" id="CAB4769984.1"/>
    </source>
</evidence>
<dbReference type="FunFam" id="2.40.30.10:FF:000004">
    <property type="entry name" value="50S ribosomal protein L3"/>
    <property type="match status" value="1"/>
</dbReference>
<accession>A0A6J7UWC4</accession>
<protein>
    <submittedName>
        <fullName evidence="12">Unannotated protein</fullName>
    </submittedName>
</protein>
<dbReference type="GO" id="GO:0006412">
    <property type="term" value="P:translation"/>
    <property type="evidence" value="ECO:0007669"/>
    <property type="project" value="InterPro"/>
</dbReference>
<dbReference type="HAMAP" id="MF_01325_B">
    <property type="entry name" value="Ribosomal_uL3_B"/>
    <property type="match status" value="1"/>
</dbReference>
<dbReference type="InterPro" id="IPR019927">
    <property type="entry name" value="Ribosomal_uL3_bac/org-type"/>
</dbReference>
<reference evidence="12" key="1">
    <citation type="submission" date="2020-05" db="EMBL/GenBank/DDBJ databases">
        <authorList>
            <person name="Chiriac C."/>
            <person name="Salcher M."/>
            <person name="Ghai R."/>
            <person name="Kavagutti S V."/>
        </authorList>
    </citation>
    <scope>NUCLEOTIDE SEQUENCE</scope>
</reference>
<proteinExistence type="inferred from homology"/>
<evidence type="ECO:0000256" key="5">
    <source>
        <dbReference type="ARBA" id="ARBA00023274"/>
    </source>
</evidence>
<comment type="similarity">
    <text evidence="1">Belongs to the universal ribosomal protein uL3 family.</text>
</comment>
<dbReference type="Pfam" id="PF00297">
    <property type="entry name" value="Ribosomal_L3"/>
    <property type="match status" value="1"/>
</dbReference>
<evidence type="ECO:0000313" key="12">
    <source>
        <dbReference type="EMBL" id="CAB5070764.1"/>
    </source>
</evidence>
<keyword evidence="4" id="KW-0689">Ribosomal protein</keyword>
<evidence type="ECO:0000256" key="4">
    <source>
        <dbReference type="ARBA" id="ARBA00022980"/>
    </source>
</evidence>
<dbReference type="EMBL" id="CAFBRB010000002">
    <property type="protein sequence ID" value="CAB5070764.1"/>
    <property type="molecule type" value="Genomic_DNA"/>
</dbReference>
<evidence type="ECO:0000256" key="2">
    <source>
        <dbReference type="ARBA" id="ARBA00022730"/>
    </source>
</evidence>